<reference evidence="7" key="1">
    <citation type="submission" date="2018-05" db="EMBL/GenBank/DDBJ databases">
        <authorList>
            <person name="Lanie J.A."/>
            <person name="Ng W.-L."/>
            <person name="Kazmierczak K.M."/>
            <person name="Andrzejewski T.M."/>
            <person name="Davidsen T.M."/>
            <person name="Wayne K.J."/>
            <person name="Tettelin H."/>
            <person name="Glass J.I."/>
            <person name="Rusch D."/>
            <person name="Podicherti R."/>
            <person name="Tsui H.-C.T."/>
            <person name="Winkler M.E."/>
        </authorList>
    </citation>
    <scope>NUCLEOTIDE SEQUENCE</scope>
</reference>
<accession>A0A381W9M7</accession>
<organism evidence="7">
    <name type="scientific">marine metagenome</name>
    <dbReference type="NCBI Taxonomy" id="408172"/>
    <lineage>
        <taxon>unclassified sequences</taxon>
        <taxon>metagenomes</taxon>
        <taxon>ecological metagenomes</taxon>
    </lineage>
</organism>
<keyword evidence="3" id="KW-0285">Flavoprotein</keyword>
<keyword evidence="1" id="KW-0813">Transport</keyword>
<dbReference type="AlphaFoldDB" id="A0A381W9M7"/>
<evidence type="ECO:0000259" key="6">
    <source>
        <dbReference type="Pfam" id="PF04205"/>
    </source>
</evidence>
<dbReference type="InterPro" id="IPR007329">
    <property type="entry name" value="FMN-bd"/>
</dbReference>
<keyword evidence="5" id="KW-0249">Electron transport</keyword>
<dbReference type="InterPro" id="IPR010209">
    <property type="entry name" value="Ion_transpt_RnfG/RsxG"/>
</dbReference>
<dbReference type="PANTHER" id="PTHR36118:SF1">
    <property type="entry name" value="ION-TRANSLOCATING OXIDOREDUCTASE COMPLEX SUBUNIT G"/>
    <property type="match status" value="1"/>
</dbReference>
<evidence type="ECO:0000313" key="7">
    <source>
        <dbReference type="EMBL" id="SVA48647.1"/>
    </source>
</evidence>
<proteinExistence type="predicted"/>
<evidence type="ECO:0000256" key="3">
    <source>
        <dbReference type="ARBA" id="ARBA00022630"/>
    </source>
</evidence>
<protein>
    <recommendedName>
        <fullName evidence="6">FMN-binding domain-containing protein</fullName>
    </recommendedName>
</protein>
<dbReference type="GO" id="GO:0010181">
    <property type="term" value="F:FMN binding"/>
    <property type="evidence" value="ECO:0007669"/>
    <property type="project" value="InterPro"/>
</dbReference>
<dbReference type="GO" id="GO:0022900">
    <property type="term" value="P:electron transport chain"/>
    <property type="evidence" value="ECO:0007669"/>
    <property type="project" value="InterPro"/>
</dbReference>
<evidence type="ECO:0000256" key="1">
    <source>
        <dbReference type="ARBA" id="ARBA00022448"/>
    </source>
</evidence>
<keyword evidence="4" id="KW-0288">FMN</keyword>
<dbReference type="GO" id="GO:0009055">
    <property type="term" value="F:electron transfer activity"/>
    <property type="evidence" value="ECO:0007669"/>
    <property type="project" value="InterPro"/>
</dbReference>
<gene>
    <name evidence="7" type="ORF">METZ01_LOCUS101501</name>
</gene>
<dbReference type="PANTHER" id="PTHR36118">
    <property type="entry name" value="ION-TRANSLOCATING OXIDOREDUCTASE COMPLEX SUBUNIT G"/>
    <property type="match status" value="1"/>
</dbReference>
<evidence type="ECO:0000256" key="4">
    <source>
        <dbReference type="ARBA" id="ARBA00022643"/>
    </source>
</evidence>
<sequence>MLLSMGGASADAQLTRSELLADAYPEAEAQLETIFLTFEQVTTIAKLSGNPVPSPVIARYFITRAGRLIGRAYVDTHVIRTKRESLLISLNHLGQVLRIDVTAFLEPREYQASRTWLDQYNQHALSDDLQIQRAIRAVTGATLTARATNQAVRRVLAIDQVLQNDVAP</sequence>
<feature type="domain" description="FMN-binding" evidence="6">
    <location>
        <begin position="94"/>
        <end position="156"/>
    </location>
</feature>
<dbReference type="EMBL" id="UINC01010981">
    <property type="protein sequence ID" value="SVA48647.1"/>
    <property type="molecule type" value="Genomic_DNA"/>
</dbReference>
<evidence type="ECO:0000256" key="2">
    <source>
        <dbReference type="ARBA" id="ARBA00022553"/>
    </source>
</evidence>
<keyword evidence="2" id="KW-0597">Phosphoprotein</keyword>
<dbReference type="GO" id="GO:0005886">
    <property type="term" value="C:plasma membrane"/>
    <property type="evidence" value="ECO:0007669"/>
    <property type="project" value="InterPro"/>
</dbReference>
<name>A0A381W9M7_9ZZZZ</name>
<dbReference type="Pfam" id="PF04205">
    <property type="entry name" value="FMN_bind"/>
    <property type="match status" value="1"/>
</dbReference>
<evidence type="ECO:0000256" key="5">
    <source>
        <dbReference type="ARBA" id="ARBA00022982"/>
    </source>
</evidence>